<dbReference type="Proteomes" id="UP001230328">
    <property type="component" value="Unassembled WGS sequence"/>
</dbReference>
<gene>
    <name evidence="1" type="ORF">QF035_010501</name>
</gene>
<sequence length="48" mass="5489">MTFASNHSVKTMKRIRPRVLIVDIAFTEYRFQCGGRPESAPAHPRCGR</sequence>
<evidence type="ECO:0000313" key="1">
    <source>
        <dbReference type="EMBL" id="MDQ1032919.1"/>
    </source>
</evidence>
<reference evidence="1 2" key="1">
    <citation type="submission" date="2023-07" db="EMBL/GenBank/DDBJ databases">
        <title>Comparative genomics of wheat-associated soil bacteria to identify genetic determinants of phenazine resistance.</title>
        <authorList>
            <person name="Mouncey N."/>
        </authorList>
    </citation>
    <scope>NUCLEOTIDE SEQUENCE [LARGE SCALE GENOMIC DNA]</scope>
    <source>
        <strain evidence="1 2">V2I4</strain>
    </source>
</reference>
<protein>
    <submittedName>
        <fullName evidence="1">Uncharacterized protein</fullName>
    </submittedName>
</protein>
<accession>A0ABU0TDN1</accession>
<evidence type="ECO:0000313" key="2">
    <source>
        <dbReference type="Proteomes" id="UP001230328"/>
    </source>
</evidence>
<keyword evidence="2" id="KW-1185">Reference proteome</keyword>
<comment type="caution">
    <text evidence="1">The sequence shown here is derived from an EMBL/GenBank/DDBJ whole genome shotgun (WGS) entry which is preliminary data.</text>
</comment>
<proteinExistence type="predicted"/>
<organism evidence="1 2">
    <name type="scientific">Streptomyces umbrinus</name>
    <dbReference type="NCBI Taxonomy" id="67370"/>
    <lineage>
        <taxon>Bacteria</taxon>
        <taxon>Bacillati</taxon>
        <taxon>Actinomycetota</taxon>
        <taxon>Actinomycetes</taxon>
        <taxon>Kitasatosporales</taxon>
        <taxon>Streptomycetaceae</taxon>
        <taxon>Streptomyces</taxon>
        <taxon>Streptomyces phaeochromogenes group</taxon>
    </lineage>
</organism>
<name>A0ABU0TDN1_9ACTN</name>
<dbReference type="EMBL" id="JAUSZI010000002">
    <property type="protein sequence ID" value="MDQ1032919.1"/>
    <property type="molecule type" value="Genomic_DNA"/>
</dbReference>